<evidence type="ECO:0000313" key="1">
    <source>
        <dbReference type="EMBL" id="CAJ2649885.1"/>
    </source>
</evidence>
<name>A0ACB0K263_TRIPR</name>
<gene>
    <name evidence="1" type="ORF">MILVUS5_LOCUS17882</name>
</gene>
<accession>A0ACB0K263</accession>
<keyword evidence="2" id="KW-1185">Reference proteome</keyword>
<proteinExistence type="predicted"/>
<comment type="caution">
    <text evidence="1">The sequence shown here is derived from an EMBL/GenBank/DDBJ whole genome shotgun (WGS) entry which is preliminary data.</text>
</comment>
<dbReference type="EMBL" id="CASHSV030000109">
    <property type="protein sequence ID" value="CAJ2649885.1"/>
    <property type="molecule type" value="Genomic_DNA"/>
</dbReference>
<protein>
    <submittedName>
        <fullName evidence="1">Uncharacterized protein</fullName>
    </submittedName>
</protein>
<organism evidence="1 2">
    <name type="scientific">Trifolium pratense</name>
    <name type="common">Red clover</name>
    <dbReference type="NCBI Taxonomy" id="57577"/>
    <lineage>
        <taxon>Eukaryota</taxon>
        <taxon>Viridiplantae</taxon>
        <taxon>Streptophyta</taxon>
        <taxon>Embryophyta</taxon>
        <taxon>Tracheophyta</taxon>
        <taxon>Spermatophyta</taxon>
        <taxon>Magnoliopsida</taxon>
        <taxon>eudicotyledons</taxon>
        <taxon>Gunneridae</taxon>
        <taxon>Pentapetalae</taxon>
        <taxon>rosids</taxon>
        <taxon>fabids</taxon>
        <taxon>Fabales</taxon>
        <taxon>Fabaceae</taxon>
        <taxon>Papilionoideae</taxon>
        <taxon>50 kb inversion clade</taxon>
        <taxon>NPAAA clade</taxon>
        <taxon>Hologalegina</taxon>
        <taxon>IRL clade</taxon>
        <taxon>Trifolieae</taxon>
        <taxon>Trifolium</taxon>
    </lineage>
</organism>
<dbReference type="Proteomes" id="UP001177021">
    <property type="component" value="Unassembled WGS sequence"/>
</dbReference>
<sequence length="519" mass="58148">MANYFIFPKTLIILLCLNSVVHPIEALSQPWSLLDAPKEILQNIIRDPLSLSLASTDFGHIIHQNPVAIFAPSSTNDISKLIKFSNSLPIPFTIAARGQGHSVNGQSMTNDGVVVNMTELNKGFGHNGSSGIVVFDNFVDVGGEQIWIDVLHATLEKGLTPLSWTDYLYLSVGGTLSNAGISGQTSRFGPQISNVLELDVVTGKGNLVTCSTKKNSELFNGVLGGLGQFGIITRARIALGSAPKRVKWLRLFYNDFSTFSGDQEHLISVNGINETNAPNYVEGMLLLNQPPLDLSFYPQIDQPRITSLVTQFGIIYIIELVKYYDDNSKDHIDQEIESLVQGLKFIPTFMFEKDTSYEEFLNRVHFDELALRTQGLWDIPHPWLNIFVPGSRISDFDEGVFKGIILKQNITAGLVIVYPLNRTKWDDNMSAVTPNEEIFYIVSLLRTTGFDKLEAFQVQNQQILQFCKDVGIGIKQYLPLNKSHEEWVEHFGLKWETFEKRKAQFDPNKILSPGQTIFN</sequence>
<evidence type="ECO:0000313" key="2">
    <source>
        <dbReference type="Proteomes" id="UP001177021"/>
    </source>
</evidence>
<reference evidence="1" key="1">
    <citation type="submission" date="2023-10" db="EMBL/GenBank/DDBJ databases">
        <authorList>
            <person name="Rodriguez Cubillos JULIANA M."/>
            <person name="De Vega J."/>
        </authorList>
    </citation>
    <scope>NUCLEOTIDE SEQUENCE</scope>
</reference>